<reference evidence="2 3" key="1">
    <citation type="submission" date="2017-06" db="EMBL/GenBank/DDBJ databases">
        <title>Comparative genomic analysis of Ambrosia Fusariam Clade fungi.</title>
        <authorList>
            <person name="Stajich J.E."/>
            <person name="Carrillo J."/>
            <person name="Kijimoto T."/>
            <person name="Eskalen A."/>
            <person name="O'Donnell K."/>
            <person name="Kasson M."/>
        </authorList>
    </citation>
    <scope>NUCLEOTIDE SEQUENCE [LARGE SCALE GENOMIC DNA]</scope>
    <source>
        <strain evidence="2 3">NRRL62579</strain>
    </source>
</reference>
<evidence type="ECO:0000313" key="2">
    <source>
        <dbReference type="EMBL" id="RSL77007.1"/>
    </source>
</evidence>
<comment type="caution">
    <text evidence="2">The sequence shown here is derived from an EMBL/GenBank/DDBJ whole genome shotgun (WGS) entry which is preliminary data.</text>
</comment>
<protein>
    <submittedName>
        <fullName evidence="2">Uncharacterized protein</fullName>
    </submittedName>
</protein>
<feature type="non-terminal residue" evidence="2">
    <location>
        <position position="1"/>
    </location>
</feature>
<accession>A0A428RHK0</accession>
<evidence type="ECO:0000256" key="1">
    <source>
        <dbReference type="SAM" id="MobiDB-lite"/>
    </source>
</evidence>
<proteinExistence type="predicted"/>
<feature type="compositionally biased region" description="Acidic residues" evidence="1">
    <location>
        <begin position="273"/>
        <end position="288"/>
    </location>
</feature>
<evidence type="ECO:0000313" key="3">
    <source>
        <dbReference type="Proteomes" id="UP000287144"/>
    </source>
</evidence>
<organism evidence="2 3">
    <name type="scientific">Fusarium oligoseptatum</name>
    <dbReference type="NCBI Taxonomy" id="2604345"/>
    <lineage>
        <taxon>Eukaryota</taxon>
        <taxon>Fungi</taxon>
        <taxon>Dikarya</taxon>
        <taxon>Ascomycota</taxon>
        <taxon>Pezizomycotina</taxon>
        <taxon>Sordariomycetes</taxon>
        <taxon>Hypocreomycetidae</taxon>
        <taxon>Hypocreales</taxon>
        <taxon>Nectriaceae</taxon>
        <taxon>Fusarium</taxon>
        <taxon>Fusarium solani species complex</taxon>
    </lineage>
</organism>
<dbReference type="EMBL" id="NKCK01000856">
    <property type="protein sequence ID" value="RSL77007.1"/>
    <property type="molecule type" value="Genomic_DNA"/>
</dbReference>
<feature type="region of interest" description="Disordered" evidence="1">
    <location>
        <begin position="265"/>
        <end position="296"/>
    </location>
</feature>
<name>A0A428RHK0_9HYPO</name>
<dbReference type="STRING" id="1325735.A0A428RHK0"/>
<dbReference type="Proteomes" id="UP000287144">
    <property type="component" value="Unassembled WGS sequence"/>
</dbReference>
<keyword evidence="3" id="KW-1185">Reference proteome</keyword>
<feature type="region of interest" description="Disordered" evidence="1">
    <location>
        <begin position="1"/>
        <end position="36"/>
    </location>
</feature>
<sequence length="296" mass="33457">ASCDKNPPLSSNPKLEEQPGGANQHGDRNCQNNNFGAGTQKNVDGNYFEAGGDQHFGRGRSFIHTNGLAGKEVEMLEDLVMGSRKTGFLDRAGEWKWAGIRKYLKLVKKFEEFLLLLSHITGGQPSRGEEITGLRLVNGINRDRNVFVIDGDVVLVTQYHKSLAHFDSPKVIPRFLPERIGQLLVMYMVYIRPLTDRWEADRWELYGKMAPPSDFIWHNETGPWESSRMSGAMGKWTSHYIGRRITLQDWRHIAIAISKKHARDRGAARADFEDGDDDDESEQYEAPDDLAACHTG</sequence>
<dbReference type="AlphaFoldDB" id="A0A428RHK0"/>
<gene>
    <name evidence="2" type="ORF">CEP52_017750</name>
</gene>